<evidence type="ECO:0000313" key="2">
    <source>
        <dbReference type="Proteomes" id="UP001651690"/>
    </source>
</evidence>
<name>A0ABT1M1L1_9MYCO</name>
<accession>A0ABT1M1L1</accession>
<sequence length="100" mass="10123">MLTACGSDADAPTSTEAAGAATLDSAACANLTDANLDLATATSGEQARAAAGVFGEYSPPADVQDAVDHIVEAGGVKFDGPDFDLVTDHIDPWVREVCPE</sequence>
<keyword evidence="2" id="KW-1185">Reference proteome</keyword>
<comment type="caution">
    <text evidence="1">The sequence shown here is derived from an EMBL/GenBank/DDBJ whole genome shotgun (WGS) entry which is preliminary data.</text>
</comment>
<reference evidence="1 2" key="1">
    <citation type="submission" date="2022-06" db="EMBL/GenBank/DDBJ databases">
        <title>Mycolicibacterium sp. CAU 1645 isolated from seawater.</title>
        <authorList>
            <person name="Kim W."/>
        </authorList>
    </citation>
    <scope>NUCLEOTIDE SEQUENCE [LARGE SCALE GENOMIC DNA]</scope>
    <source>
        <strain evidence="1 2">CAU 1645</strain>
    </source>
</reference>
<organism evidence="1 2">
    <name type="scientific">Mycolicibacterium arenosum</name>
    <dbReference type="NCBI Taxonomy" id="2952157"/>
    <lineage>
        <taxon>Bacteria</taxon>
        <taxon>Bacillati</taxon>
        <taxon>Actinomycetota</taxon>
        <taxon>Actinomycetes</taxon>
        <taxon>Mycobacteriales</taxon>
        <taxon>Mycobacteriaceae</taxon>
        <taxon>Mycolicibacterium</taxon>
    </lineage>
</organism>
<dbReference type="Proteomes" id="UP001651690">
    <property type="component" value="Unassembled WGS sequence"/>
</dbReference>
<dbReference type="RefSeq" id="WP_255059527.1">
    <property type="nucleotide sequence ID" value="NZ_JANDBD010000003.1"/>
</dbReference>
<evidence type="ECO:0008006" key="3">
    <source>
        <dbReference type="Google" id="ProtNLM"/>
    </source>
</evidence>
<proteinExistence type="predicted"/>
<evidence type="ECO:0000313" key="1">
    <source>
        <dbReference type="EMBL" id="MCP9272342.1"/>
    </source>
</evidence>
<dbReference type="EMBL" id="JANDBD010000003">
    <property type="protein sequence ID" value="MCP9272342.1"/>
    <property type="molecule type" value="Genomic_DNA"/>
</dbReference>
<protein>
    <recommendedName>
        <fullName evidence="3">DUF732 domain-containing protein</fullName>
    </recommendedName>
</protein>
<gene>
    <name evidence="1" type="ORF">NM203_09105</name>
</gene>